<dbReference type="HOGENOM" id="CLU_313069_0_0_1"/>
<dbReference type="Proteomes" id="UP000054549">
    <property type="component" value="Unassembled WGS sequence"/>
</dbReference>
<sequence>MSSGSNTAKSAAAMKKAQKAELKKERLAENKQNQQKKAYTPEIVDPKVIQDAQHFLGRAMVCVVLPNLGGSGPTMKGLPLQRPVDQVNVRRLADMGGANAIGLHRTESANELAVGINPDFLDLASLTKAQAGPFPDVAFAEDVTDRHCTLFAGQHRIEAVKLILGETLKELEKVQKKVLTRPVDSSLEAQGRLVGKLKEHGRWLVAFYNIETLDADKDNRQSIILKLSTNNSLHAKPDTPQHHFKRVMCCLSEAEGVDYEATFSYATTLDAHHGMDVKTLLTKHINTCLFFFSIFKFHAFRDRDFHPKDWVGANKTIYGFLSPFLLAGKDQLLYLGSCFDNTATITNLELNDILNDPAKSPYLSHKVVNALIELADECYLEHLRPLMDYFGQESPAWSVAFNLYHQELKQQIPLLISMDDPDVTEQDQDVLQQLLSKVEKIYGEGLLTGTFSVPKLDGKVPLLCPGFIEDMRNMFIKIEPALQLIASWMVPGLGDQHKQRARATASVTDSNEAFHSDTTKILESLKYFYAYKVEQNWPSLDPDLLENLQLGEPPMPAMHHICNAWYGIIDLVLLRRNTVLVPNMDAIIQALELASKDKGKKKAGAEVSQEDQALQDAHILHEQNFQGLLKSWAESNYAAMKMQDKQFKKTNMHPRQMQAAPEDILQQVQQMPPEYQLALCGLQNTSYNWMTSKTGNNTLNQRTRFMKALLDEAQNHEQKRIPLLQKCPSLYNLRSEMLSMINGTPGLQHFQFWSTYIQPLEQGIRKAYDDSLVEENQKLFKGSLIELKFHKAWRTFYNQLASPDVLGIPVRDPSKDEDDNIVGYALHQSLEQDFSKLHQHSKQLLMDHKAIQLKDSSHQVEYDGGVESANWEDCPEPFTWANKGDMTAFYDMHKAEAVEQGDEQGLGRKRTRDDGSRDDPQDDEEDVQQQKKAKSG</sequence>
<dbReference type="OrthoDB" id="3053855at2759"/>
<keyword evidence="3" id="KW-1185">Reference proteome</keyword>
<name>A0A0C2S245_AMAMK</name>
<evidence type="ECO:0000313" key="3">
    <source>
        <dbReference type="Proteomes" id="UP000054549"/>
    </source>
</evidence>
<dbReference type="EMBL" id="KN818403">
    <property type="protein sequence ID" value="KIL56725.1"/>
    <property type="molecule type" value="Genomic_DNA"/>
</dbReference>
<dbReference type="InParanoid" id="A0A0C2S245"/>
<evidence type="ECO:0000313" key="2">
    <source>
        <dbReference type="EMBL" id="KIL56725.1"/>
    </source>
</evidence>
<accession>A0A0C2S245</accession>
<feature type="region of interest" description="Disordered" evidence="1">
    <location>
        <begin position="1"/>
        <end position="39"/>
    </location>
</feature>
<feature type="compositionally biased region" description="Basic and acidic residues" evidence="1">
    <location>
        <begin position="18"/>
        <end position="29"/>
    </location>
</feature>
<evidence type="ECO:0000256" key="1">
    <source>
        <dbReference type="SAM" id="MobiDB-lite"/>
    </source>
</evidence>
<organism evidence="2 3">
    <name type="scientific">Amanita muscaria (strain Koide BX008)</name>
    <dbReference type="NCBI Taxonomy" id="946122"/>
    <lineage>
        <taxon>Eukaryota</taxon>
        <taxon>Fungi</taxon>
        <taxon>Dikarya</taxon>
        <taxon>Basidiomycota</taxon>
        <taxon>Agaricomycotina</taxon>
        <taxon>Agaricomycetes</taxon>
        <taxon>Agaricomycetidae</taxon>
        <taxon>Agaricales</taxon>
        <taxon>Pluteineae</taxon>
        <taxon>Amanitaceae</taxon>
        <taxon>Amanita</taxon>
    </lineage>
</organism>
<dbReference type="AlphaFoldDB" id="A0A0C2S245"/>
<gene>
    <name evidence="2" type="ORF">M378DRAFT_16822</name>
</gene>
<proteinExistence type="predicted"/>
<reference evidence="2 3" key="1">
    <citation type="submission" date="2014-04" db="EMBL/GenBank/DDBJ databases">
        <title>Evolutionary Origins and Diversification of the Mycorrhizal Mutualists.</title>
        <authorList>
            <consortium name="DOE Joint Genome Institute"/>
            <consortium name="Mycorrhizal Genomics Consortium"/>
            <person name="Kohler A."/>
            <person name="Kuo A."/>
            <person name="Nagy L.G."/>
            <person name="Floudas D."/>
            <person name="Copeland A."/>
            <person name="Barry K.W."/>
            <person name="Cichocki N."/>
            <person name="Veneault-Fourrey C."/>
            <person name="LaButti K."/>
            <person name="Lindquist E.A."/>
            <person name="Lipzen A."/>
            <person name="Lundell T."/>
            <person name="Morin E."/>
            <person name="Murat C."/>
            <person name="Riley R."/>
            <person name="Ohm R."/>
            <person name="Sun H."/>
            <person name="Tunlid A."/>
            <person name="Henrissat B."/>
            <person name="Grigoriev I.V."/>
            <person name="Hibbett D.S."/>
            <person name="Martin F."/>
        </authorList>
    </citation>
    <scope>NUCLEOTIDE SEQUENCE [LARGE SCALE GENOMIC DNA]</scope>
    <source>
        <strain evidence="2 3">Koide BX008</strain>
    </source>
</reference>
<feature type="region of interest" description="Disordered" evidence="1">
    <location>
        <begin position="894"/>
        <end position="936"/>
    </location>
</feature>
<protein>
    <submittedName>
        <fullName evidence="2">Uncharacterized protein</fullName>
    </submittedName>
</protein>